<dbReference type="PROSITE" id="PS00061">
    <property type="entry name" value="ADH_SHORT"/>
    <property type="match status" value="1"/>
</dbReference>
<reference evidence="3 4" key="1">
    <citation type="submission" date="2020-03" db="EMBL/GenBank/DDBJ databases">
        <title>Genomic Encyclopedia of Type Strains, Phase IV (KMG-IV): sequencing the most valuable type-strain genomes for metagenomic binning, comparative biology and taxonomic classification.</title>
        <authorList>
            <person name="Goeker M."/>
        </authorList>
    </citation>
    <scope>NUCLEOTIDE SEQUENCE [LARGE SCALE GENOMIC DNA]</scope>
    <source>
        <strain evidence="3 4">DSM 4736</strain>
    </source>
</reference>
<name>A0A7X5YI21_9CAUL</name>
<dbReference type="Proteomes" id="UP000587415">
    <property type="component" value="Unassembled WGS sequence"/>
</dbReference>
<dbReference type="PRINTS" id="PR00081">
    <property type="entry name" value="GDHRDH"/>
</dbReference>
<dbReference type="GO" id="GO:0016616">
    <property type="term" value="F:oxidoreductase activity, acting on the CH-OH group of donors, NAD or NADP as acceptor"/>
    <property type="evidence" value="ECO:0007669"/>
    <property type="project" value="TreeGrafter"/>
</dbReference>
<evidence type="ECO:0000313" key="4">
    <source>
        <dbReference type="Proteomes" id="UP000587415"/>
    </source>
</evidence>
<dbReference type="GO" id="GO:0030497">
    <property type="term" value="P:fatty acid elongation"/>
    <property type="evidence" value="ECO:0007669"/>
    <property type="project" value="TreeGrafter"/>
</dbReference>
<dbReference type="AlphaFoldDB" id="A0A7X5YI21"/>
<dbReference type="InterPro" id="IPR036291">
    <property type="entry name" value="NAD(P)-bd_dom_sf"/>
</dbReference>
<dbReference type="PANTHER" id="PTHR42760">
    <property type="entry name" value="SHORT-CHAIN DEHYDROGENASES/REDUCTASES FAMILY MEMBER"/>
    <property type="match status" value="1"/>
</dbReference>
<dbReference type="InterPro" id="IPR002347">
    <property type="entry name" value="SDR_fam"/>
</dbReference>
<dbReference type="PRINTS" id="PR00080">
    <property type="entry name" value="SDRFAMILY"/>
</dbReference>
<comment type="similarity">
    <text evidence="1 2">Belongs to the short-chain dehydrogenases/reductases (SDR) family.</text>
</comment>
<organism evidence="3 4">
    <name type="scientific">Brevundimonas alba</name>
    <dbReference type="NCBI Taxonomy" id="74314"/>
    <lineage>
        <taxon>Bacteria</taxon>
        <taxon>Pseudomonadati</taxon>
        <taxon>Pseudomonadota</taxon>
        <taxon>Alphaproteobacteria</taxon>
        <taxon>Caulobacterales</taxon>
        <taxon>Caulobacteraceae</taxon>
        <taxon>Brevundimonas</taxon>
    </lineage>
</organism>
<dbReference type="PANTHER" id="PTHR42760:SF135">
    <property type="entry name" value="BLL7886 PROTEIN"/>
    <property type="match status" value="1"/>
</dbReference>
<accession>A0A7X5YI21</accession>
<dbReference type="Pfam" id="PF00106">
    <property type="entry name" value="adh_short"/>
    <property type="match status" value="1"/>
</dbReference>
<keyword evidence="4" id="KW-1185">Reference proteome</keyword>
<gene>
    <name evidence="3" type="ORF">GGQ87_000307</name>
</gene>
<evidence type="ECO:0000256" key="1">
    <source>
        <dbReference type="ARBA" id="ARBA00006484"/>
    </source>
</evidence>
<comment type="caution">
    <text evidence="3">The sequence shown here is derived from an EMBL/GenBank/DDBJ whole genome shotgun (WGS) entry which is preliminary data.</text>
</comment>
<evidence type="ECO:0000313" key="3">
    <source>
        <dbReference type="EMBL" id="NJC40049.1"/>
    </source>
</evidence>
<dbReference type="EMBL" id="JAATJM010000001">
    <property type="protein sequence ID" value="NJC40049.1"/>
    <property type="molecule type" value="Genomic_DNA"/>
</dbReference>
<dbReference type="InterPro" id="IPR020904">
    <property type="entry name" value="Sc_DH/Rdtase_CS"/>
</dbReference>
<proteinExistence type="inferred from homology"/>
<evidence type="ECO:0000256" key="2">
    <source>
        <dbReference type="RuleBase" id="RU000363"/>
    </source>
</evidence>
<protein>
    <submittedName>
        <fullName evidence="3">NAD(P)-dependent dehydrogenase (Short-subunit alcohol dehydrogenase family)</fullName>
    </submittedName>
</protein>
<dbReference type="RefSeq" id="WP_168044968.1">
    <property type="nucleotide sequence ID" value="NZ_JAATJM010000001.1"/>
</dbReference>
<dbReference type="Gene3D" id="3.40.50.720">
    <property type="entry name" value="NAD(P)-binding Rossmann-like Domain"/>
    <property type="match status" value="1"/>
</dbReference>
<sequence>MTRTIAVTGGHGILGRAVVEAALADGLNVAVIDHASGLHVPEGVQEIGGVDLTDPAAAEGAIGKVVERFGGLDALLNVAGGFVWQTTDDAEPAWARMFALNLTTALNATRAALPHLKQSTEGRIVNVGANAALKSAAGMGAYAASKSGVHRLTESLAEELKSTSVTVNAVLPSILDTEQNRKDMPDADPATWVQPSDLARVMLFLASPESRAITGALIPVTGRV</sequence>
<dbReference type="SUPFAM" id="SSF51735">
    <property type="entry name" value="NAD(P)-binding Rossmann-fold domains"/>
    <property type="match status" value="1"/>
</dbReference>